<dbReference type="PANTHER" id="PTHR13015:SF0">
    <property type="entry name" value="WASH COMPLEX SUBUNIT 3"/>
    <property type="match status" value="1"/>
</dbReference>
<name>A0A3P8QQL1_ASTCA</name>
<comment type="similarity">
    <text evidence="1">Belongs to the CCDC53 family.</text>
</comment>
<dbReference type="Proteomes" id="UP000265100">
    <property type="component" value="Chromosome 17"/>
</dbReference>
<feature type="compositionally biased region" description="Polar residues" evidence="6">
    <location>
        <begin position="98"/>
        <end position="107"/>
    </location>
</feature>
<reference evidence="7" key="4">
    <citation type="submission" date="2025-09" db="UniProtKB">
        <authorList>
            <consortium name="Ensembl"/>
        </authorList>
    </citation>
    <scope>IDENTIFICATION</scope>
</reference>
<dbReference type="Ensembl" id="ENSACLT00000032016.2">
    <property type="protein sequence ID" value="ENSACLP00000031282.2"/>
    <property type="gene ID" value="ENSACLG00000021169.2"/>
</dbReference>
<keyword evidence="3" id="KW-0175">Coiled coil</keyword>
<dbReference type="Bgee" id="ENSACLG00000021169">
    <property type="expression patterns" value="Expressed in ovary and 8 other cell types or tissues"/>
</dbReference>
<evidence type="ECO:0000256" key="3">
    <source>
        <dbReference type="ARBA" id="ARBA00023054"/>
    </source>
</evidence>
<evidence type="ECO:0000256" key="4">
    <source>
        <dbReference type="ARBA" id="ARBA00030721"/>
    </source>
</evidence>
<dbReference type="OMA" id="GCETKFV"/>
<feature type="region of interest" description="Disordered" evidence="6">
    <location>
        <begin position="201"/>
        <end position="237"/>
    </location>
</feature>
<feature type="compositionally biased region" description="Low complexity" evidence="6">
    <location>
        <begin position="227"/>
        <end position="237"/>
    </location>
</feature>
<dbReference type="AlphaFoldDB" id="A0A3P8QQL1"/>
<protein>
    <recommendedName>
        <fullName evidence="2">WASH complex subunit 3</fullName>
    </recommendedName>
    <alternativeName>
        <fullName evidence="4">Coiled-coil domain-containing protein 53</fullName>
    </alternativeName>
</protein>
<dbReference type="GO" id="GO:0006887">
    <property type="term" value="P:exocytosis"/>
    <property type="evidence" value="ECO:0007669"/>
    <property type="project" value="TreeGrafter"/>
</dbReference>
<dbReference type="GO" id="GO:0030041">
    <property type="term" value="P:actin filament polymerization"/>
    <property type="evidence" value="ECO:0007669"/>
    <property type="project" value="TreeGrafter"/>
</dbReference>
<evidence type="ECO:0000313" key="8">
    <source>
        <dbReference type="Proteomes" id="UP000265100"/>
    </source>
</evidence>
<dbReference type="GeneTree" id="ENSGT00390000014084"/>
<reference evidence="7" key="3">
    <citation type="submission" date="2025-08" db="UniProtKB">
        <authorList>
            <consortium name="Ensembl"/>
        </authorList>
    </citation>
    <scope>IDENTIFICATION</scope>
</reference>
<accession>A0A3P8QQL1</accession>
<reference evidence="8" key="2">
    <citation type="submission" date="2023-03" db="EMBL/GenBank/DDBJ databases">
        <authorList>
            <consortium name="Wellcome Sanger Institute Data Sharing"/>
        </authorList>
    </citation>
    <scope>NUCLEOTIDE SEQUENCE [LARGE SCALE GENOMIC DNA]</scope>
</reference>
<evidence type="ECO:0000256" key="6">
    <source>
        <dbReference type="SAM" id="MobiDB-lite"/>
    </source>
</evidence>
<keyword evidence="8" id="KW-1185">Reference proteome</keyword>
<evidence type="ECO:0000256" key="1">
    <source>
        <dbReference type="ARBA" id="ARBA00006290"/>
    </source>
</evidence>
<dbReference type="OrthoDB" id="268027at2759"/>
<dbReference type="FunFam" id="1.20.5.110:FF:000025">
    <property type="entry name" value="Putative WASH complex subunit CCDC53"/>
    <property type="match status" value="1"/>
</dbReference>
<sequence length="237" mass="25597">MDEDGLPIVGSGVDLTKVPAIQQRKIVAYLNQFVAHTVRFLNRFSTVCEEKLANISLRIQQIETSLCILEAKLSSIPGLEDVTVEGLSKQQQTAQANGPIIPNQSQIDGPVAAPQEEPAQTTPEASATQKAEAAAENVMTVAKDPRYARYLKMVQVVSYYYCCCGYLRNGLVLCLNVMFNVPQGVPVMAIRNKMVMEGLDPNLLDTPDAPVPDGGTKTSEDQDAAGSNSDSESSFSD</sequence>
<feature type="region of interest" description="Disordered" evidence="6">
    <location>
        <begin position="98"/>
        <end position="128"/>
    </location>
</feature>
<reference evidence="7 8" key="1">
    <citation type="submission" date="2018-05" db="EMBL/GenBank/DDBJ databases">
        <authorList>
            <person name="Datahose"/>
        </authorList>
    </citation>
    <scope>NUCLEOTIDE SEQUENCE</scope>
</reference>
<comment type="subunit">
    <text evidence="5">Component of the WASH complex.</text>
</comment>
<dbReference type="Gene3D" id="1.20.5.110">
    <property type="match status" value="1"/>
</dbReference>
<evidence type="ECO:0000256" key="2">
    <source>
        <dbReference type="ARBA" id="ARBA00013578"/>
    </source>
</evidence>
<evidence type="ECO:0000256" key="5">
    <source>
        <dbReference type="ARBA" id="ARBA00062975"/>
    </source>
</evidence>
<dbReference type="PANTHER" id="PTHR13015">
    <property type="entry name" value="PROTEIN AD-016-RELATED"/>
    <property type="match status" value="1"/>
</dbReference>
<dbReference type="InterPro" id="IPR019309">
    <property type="entry name" value="WASHC3"/>
</dbReference>
<dbReference type="GO" id="GO:0071203">
    <property type="term" value="C:WASH complex"/>
    <property type="evidence" value="ECO:0007669"/>
    <property type="project" value="InterPro"/>
</dbReference>
<dbReference type="STRING" id="8154.ENSACLP00000031266"/>
<proteinExistence type="inferred from homology"/>
<organism evidence="7 8">
    <name type="scientific">Astatotilapia calliptera</name>
    <name type="common">Eastern happy</name>
    <name type="synonym">Chromis callipterus</name>
    <dbReference type="NCBI Taxonomy" id="8154"/>
    <lineage>
        <taxon>Eukaryota</taxon>
        <taxon>Metazoa</taxon>
        <taxon>Chordata</taxon>
        <taxon>Craniata</taxon>
        <taxon>Vertebrata</taxon>
        <taxon>Euteleostomi</taxon>
        <taxon>Actinopterygii</taxon>
        <taxon>Neopterygii</taxon>
        <taxon>Teleostei</taxon>
        <taxon>Neoteleostei</taxon>
        <taxon>Acanthomorphata</taxon>
        <taxon>Ovalentaria</taxon>
        <taxon>Cichlomorphae</taxon>
        <taxon>Cichliformes</taxon>
        <taxon>Cichlidae</taxon>
        <taxon>African cichlids</taxon>
        <taxon>Pseudocrenilabrinae</taxon>
        <taxon>Haplochromini</taxon>
        <taxon>Astatotilapia</taxon>
    </lineage>
</organism>
<dbReference type="Pfam" id="PF10152">
    <property type="entry name" value="CCDC53"/>
    <property type="match status" value="2"/>
</dbReference>
<evidence type="ECO:0000313" key="7">
    <source>
        <dbReference type="Ensembl" id="ENSACLP00000031282.2"/>
    </source>
</evidence>